<dbReference type="Gene3D" id="1.25.40.10">
    <property type="entry name" value="Tetratricopeptide repeat domain"/>
    <property type="match status" value="1"/>
</dbReference>
<dbReference type="SUPFAM" id="SSF48452">
    <property type="entry name" value="TPR-like"/>
    <property type="match status" value="1"/>
</dbReference>
<sequence length="510" mass="58249">MEHTEFDQISRNLYALVDINPFLAIGQARLLEDDANSRALKACIFVDAGEKLKDRACIEDGIKIFEEMLELYQDVVDFKYNLANGYSCAAKATAMQGSHWYLCTHVYRFKARALYSAVTKSNEVDFSLKSQAYTNMANLLLSSFRWAEAFDLYELALWFDSKNAVASYQSIVALRRLHFQNIVDDELLIDKMNILAQHIHENIDSVREYAGPKAEQSIFEDIQKICNPSKPLKNKNKPQRTQYERFVLKHNLALSPAAHISSHLSDKWDELHINKIILPLDHGYSVPEIFAMLNTMKSDYILARKLLFDVLEGPDIKDTGTYIDTLDYALYGASHSLLCLCQRSALDILDKISVASLIYLGEKNVRNVSFRGAWYINPKEIDIEKKKYKQVVSNEVDLLNEGLIALIEMASDLLISGGYLVEKQDARNYSTHKFTILHDMGSMPLSPSGSVGHYRYNEFRNETLETLKLVRSALIYFVQMISFSEKIKESKTESPLGLMTLYSHDYIRGS</sequence>
<keyword evidence="3" id="KW-1185">Reference proteome</keyword>
<evidence type="ECO:0000313" key="3">
    <source>
        <dbReference type="Proteomes" id="UP001596132"/>
    </source>
</evidence>
<dbReference type="RefSeq" id="WP_156128426.1">
    <property type="nucleotide sequence ID" value="NZ_CDDF01000017.1"/>
</dbReference>
<dbReference type="EMBL" id="JBHSPP010000006">
    <property type="protein sequence ID" value="MFC5705550.1"/>
    <property type="molecule type" value="Genomic_DNA"/>
</dbReference>
<dbReference type="Pfam" id="PF18733">
    <property type="entry name" value="HEPN_LA2681"/>
    <property type="match status" value="1"/>
</dbReference>
<name>A0ABW0Y7I4_9GAMM</name>
<protein>
    <submittedName>
        <fullName evidence="2">LA2681 family HEPN domain-containing protein</fullName>
    </submittedName>
</protein>
<proteinExistence type="predicted"/>
<dbReference type="InterPro" id="IPR040826">
    <property type="entry name" value="HEPN_LA2681"/>
</dbReference>
<dbReference type="Proteomes" id="UP001596132">
    <property type="component" value="Unassembled WGS sequence"/>
</dbReference>
<dbReference type="InterPro" id="IPR011990">
    <property type="entry name" value="TPR-like_helical_dom_sf"/>
</dbReference>
<organism evidence="2 3">
    <name type="scientific">Aeromonas eucrenophila</name>
    <dbReference type="NCBI Taxonomy" id="649"/>
    <lineage>
        <taxon>Bacteria</taxon>
        <taxon>Pseudomonadati</taxon>
        <taxon>Pseudomonadota</taxon>
        <taxon>Gammaproteobacteria</taxon>
        <taxon>Aeromonadales</taxon>
        <taxon>Aeromonadaceae</taxon>
        <taxon>Aeromonas</taxon>
    </lineage>
</organism>
<reference evidence="3" key="1">
    <citation type="journal article" date="2019" name="Int. J. Syst. Evol. Microbiol.">
        <title>The Global Catalogue of Microorganisms (GCM) 10K type strain sequencing project: providing services to taxonomists for standard genome sequencing and annotation.</title>
        <authorList>
            <consortium name="The Broad Institute Genomics Platform"/>
            <consortium name="The Broad Institute Genome Sequencing Center for Infectious Disease"/>
            <person name="Wu L."/>
            <person name="Ma J."/>
        </authorList>
    </citation>
    <scope>NUCLEOTIDE SEQUENCE [LARGE SCALE GENOMIC DNA]</scope>
    <source>
        <strain evidence="3">KCTC 15012</strain>
    </source>
</reference>
<evidence type="ECO:0000313" key="2">
    <source>
        <dbReference type="EMBL" id="MFC5705550.1"/>
    </source>
</evidence>
<feature type="domain" description="LA2681-like HEPN" evidence="1">
    <location>
        <begin position="285"/>
        <end position="482"/>
    </location>
</feature>
<gene>
    <name evidence="2" type="ORF">ACFPVW_05600</name>
</gene>
<comment type="caution">
    <text evidence="2">The sequence shown here is derived from an EMBL/GenBank/DDBJ whole genome shotgun (WGS) entry which is preliminary data.</text>
</comment>
<evidence type="ECO:0000259" key="1">
    <source>
        <dbReference type="Pfam" id="PF18733"/>
    </source>
</evidence>
<accession>A0ABW0Y7I4</accession>